<comment type="caution">
    <text evidence="1">The sequence shown here is derived from an EMBL/GenBank/DDBJ whole genome shotgun (WGS) entry which is preliminary data.</text>
</comment>
<dbReference type="Proteomes" id="UP000198211">
    <property type="component" value="Unassembled WGS sequence"/>
</dbReference>
<reference evidence="2" key="1">
    <citation type="submission" date="2017-03" db="EMBL/GenBank/DDBJ databases">
        <title>Phytopthora megakarya and P. palmivora, two closely related causual agents of cacao black pod achieved similar genome size and gene model numbers by different mechanisms.</title>
        <authorList>
            <person name="Ali S."/>
            <person name="Shao J."/>
            <person name="Larry D.J."/>
            <person name="Kronmiller B."/>
            <person name="Shen D."/>
            <person name="Strem M.D."/>
            <person name="Melnick R.L."/>
            <person name="Guiltinan M.J."/>
            <person name="Tyler B.M."/>
            <person name="Meinhardt L.W."/>
            <person name="Bailey B.A."/>
        </authorList>
    </citation>
    <scope>NUCLEOTIDE SEQUENCE [LARGE SCALE GENOMIC DNA]</scope>
    <source>
        <strain evidence="2">zdho120</strain>
    </source>
</reference>
<dbReference type="EMBL" id="NBNE01000460">
    <property type="protein sequence ID" value="OWZ19299.1"/>
    <property type="molecule type" value="Genomic_DNA"/>
</dbReference>
<proteinExistence type="predicted"/>
<accession>A0A225WQE8</accession>
<name>A0A225WQE8_9STRA</name>
<gene>
    <name evidence="1" type="ORF">PHMEG_0006482</name>
</gene>
<sequence>MIYSKNTFQRVLHAARDHHNWQDIAAETGVKVRTAYRCVATARVNDERHRLNPITLEMVLFLRQNNEYWSARTVDEAIEKANY</sequence>
<evidence type="ECO:0000313" key="1">
    <source>
        <dbReference type="EMBL" id="OWZ19299.1"/>
    </source>
</evidence>
<protein>
    <submittedName>
        <fullName evidence="1">Uncharacterized protein</fullName>
    </submittedName>
</protein>
<organism evidence="1 2">
    <name type="scientific">Phytophthora megakarya</name>
    <dbReference type="NCBI Taxonomy" id="4795"/>
    <lineage>
        <taxon>Eukaryota</taxon>
        <taxon>Sar</taxon>
        <taxon>Stramenopiles</taxon>
        <taxon>Oomycota</taxon>
        <taxon>Peronosporomycetes</taxon>
        <taxon>Peronosporales</taxon>
        <taxon>Peronosporaceae</taxon>
        <taxon>Phytophthora</taxon>
    </lineage>
</organism>
<keyword evidence="2" id="KW-1185">Reference proteome</keyword>
<dbReference type="AlphaFoldDB" id="A0A225WQE8"/>
<evidence type="ECO:0000313" key="2">
    <source>
        <dbReference type="Proteomes" id="UP000198211"/>
    </source>
</evidence>